<evidence type="ECO:0000313" key="3">
    <source>
        <dbReference type="Proteomes" id="UP000269945"/>
    </source>
</evidence>
<name>A0A9X9Q789_GULGU</name>
<dbReference type="AlphaFoldDB" id="A0A9X9Q789"/>
<accession>A0A9X9Q789</accession>
<organism evidence="2 3">
    <name type="scientific">Gulo gulo</name>
    <name type="common">Wolverine</name>
    <name type="synonym">Gluton</name>
    <dbReference type="NCBI Taxonomy" id="48420"/>
    <lineage>
        <taxon>Eukaryota</taxon>
        <taxon>Metazoa</taxon>
        <taxon>Chordata</taxon>
        <taxon>Craniata</taxon>
        <taxon>Vertebrata</taxon>
        <taxon>Euteleostomi</taxon>
        <taxon>Mammalia</taxon>
        <taxon>Eutheria</taxon>
        <taxon>Laurasiatheria</taxon>
        <taxon>Carnivora</taxon>
        <taxon>Caniformia</taxon>
        <taxon>Musteloidea</taxon>
        <taxon>Mustelidae</taxon>
        <taxon>Guloninae</taxon>
        <taxon>Gulo</taxon>
    </lineage>
</organism>
<dbReference type="Proteomes" id="UP000269945">
    <property type="component" value="Unassembled WGS sequence"/>
</dbReference>
<keyword evidence="3" id="KW-1185">Reference proteome</keyword>
<reference evidence="2 3" key="1">
    <citation type="submission" date="2018-10" db="EMBL/GenBank/DDBJ databases">
        <authorList>
            <person name="Ekblom R."/>
            <person name="Jareborg N."/>
        </authorList>
    </citation>
    <scope>NUCLEOTIDE SEQUENCE [LARGE SCALE GENOMIC DNA]</scope>
    <source>
        <tissue evidence="2">Muscle</tissue>
    </source>
</reference>
<dbReference type="EMBL" id="CYRY02043320">
    <property type="protein sequence ID" value="VCX37631.1"/>
    <property type="molecule type" value="Genomic_DNA"/>
</dbReference>
<protein>
    <submittedName>
        <fullName evidence="2">Uncharacterized protein</fullName>
    </submittedName>
</protein>
<sequence>MLPSRETGGPDSSSHLLTGSTGRGRGGLREGPHPCIYKAGYTCLP</sequence>
<proteinExistence type="predicted"/>
<evidence type="ECO:0000256" key="1">
    <source>
        <dbReference type="SAM" id="MobiDB-lite"/>
    </source>
</evidence>
<feature type="region of interest" description="Disordered" evidence="1">
    <location>
        <begin position="1"/>
        <end position="32"/>
    </location>
</feature>
<comment type="caution">
    <text evidence="2">The sequence shown here is derived from an EMBL/GenBank/DDBJ whole genome shotgun (WGS) entry which is preliminary data.</text>
</comment>
<gene>
    <name evidence="2" type="ORF">BN2614_LOCUS2</name>
</gene>
<evidence type="ECO:0000313" key="2">
    <source>
        <dbReference type="EMBL" id="VCX37631.1"/>
    </source>
</evidence>